<feature type="compositionally biased region" description="Basic and acidic residues" evidence="16">
    <location>
        <begin position="195"/>
        <end position="212"/>
    </location>
</feature>
<dbReference type="PANTHER" id="PTHR48051:SF1">
    <property type="entry name" value="RAS SUPPRESSOR PROTEIN 1"/>
    <property type="match status" value="1"/>
</dbReference>
<evidence type="ECO:0000256" key="12">
    <source>
        <dbReference type="ARBA" id="ARBA00023303"/>
    </source>
</evidence>
<feature type="compositionally biased region" description="Low complexity" evidence="16">
    <location>
        <begin position="261"/>
        <end position="277"/>
    </location>
</feature>
<organism evidence="19 20">
    <name type="scientific">Coilia grayii</name>
    <name type="common">Gray's grenadier anchovy</name>
    <dbReference type="NCBI Taxonomy" id="363190"/>
    <lineage>
        <taxon>Eukaryota</taxon>
        <taxon>Metazoa</taxon>
        <taxon>Chordata</taxon>
        <taxon>Craniata</taxon>
        <taxon>Vertebrata</taxon>
        <taxon>Euteleostomi</taxon>
        <taxon>Actinopterygii</taxon>
        <taxon>Neopterygii</taxon>
        <taxon>Teleostei</taxon>
        <taxon>Clupei</taxon>
        <taxon>Clupeiformes</taxon>
        <taxon>Clupeoidei</taxon>
        <taxon>Engraulidae</taxon>
        <taxon>Coilinae</taxon>
        <taxon>Coilia</taxon>
    </lineage>
</organism>
<evidence type="ECO:0000259" key="18">
    <source>
        <dbReference type="Pfam" id="PF12534"/>
    </source>
</evidence>
<evidence type="ECO:0000256" key="10">
    <source>
        <dbReference type="ARBA" id="ARBA00023136"/>
    </source>
</evidence>
<reference evidence="19 20" key="1">
    <citation type="submission" date="2024-09" db="EMBL/GenBank/DDBJ databases">
        <title>A chromosome-level genome assembly of Gray's grenadier anchovy, Coilia grayii.</title>
        <authorList>
            <person name="Fu Z."/>
        </authorList>
    </citation>
    <scope>NUCLEOTIDE SEQUENCE [LARGE SCALE GENOMIC DNA]</scope>
    <source>
        <strain evidence="19">G4</strain>
        <tissue evidence="19">Muscle</tissue>
    </source>
</reference>
<comment type="catalytic activity">
    <reaction evidence="15">
        <text>chloride(in) = chloride(out)</text>
        <dbReference type="Rhea" id="RHEA:29823"/>
        <dbReference type="ChEBI" id="CHEBI:17996"/>
    </reaction>
</comment>
<feature type="transmembrane region" description="Helical" evidence="17">
    <location>
        <begin position="401"/>
        <end position="423"/>
    </location>
</feature>
<keyword evidence="20" id="KW-1185">Reference proteome</keyword>
<evidence type="ECO:0000256" key="11">
    <source>
        <dbReference type="ARBA" id="ARBA00023157"/>
    </source>
</evidence>
<evidence type="ECO:0000256" key="6">
    <source>
        <dbReference type="ARBA" id="ARBA00022692"/>
    </source>
</evidence>
<gene>
    <name evidence="19" type="ORF">ACEWY4_002697</name>
</gene>
<keyword evidence="6 17" id="KW-0812">Transmembrane</keyword>
<protein>
    <recommendedName>
        <fullName evidence="18">LRRC8 pannexin-like TM region domain-containing protein</fullName>
    </recommendedName>
</protein>
<sequence>MFTLSELATLNERQSYKLLKPWWEVFMDYLVVLMLMVSVLAGTLLLSRDRVVCLPIQPTTSFSNQSLGSESLPQQYVHTPTPPPPPPQHAPSSPHQPFLSSTPISSGGKGSARGLRTNLDYQQYIYVSQVCYHEALPWFSRFFPYVALLQSLVLLVSGCFWFHFPLTSSRIEHFLTILAKCCESPWTSRALSHTARQDRGRSRATEEEQQKEGEEEEEREGRNEDRPQAYLRHPTLSSASITRQPSLDSGTDSPLLGRSDSTSTAAPPSPCPSTLSRTSSLSSLAFVDPPAPPQPHLCRLIPDTTRPMASLDRSDGEQARALFERVRRFRSHCESSDIIYKVYFAQTVFKVLKVVVIVSYTTPLLGSITFNHICQPLSHALTGYRAFECTHALASVLHKLLVVYLCLVGLFGLLGLYSLSWICHKSLRKYSFQCLHDTGSMLDVPDLCNDLAFLLHMADQYDPLLAHRLSVFLSPVSETRLLEENLERRWGVERLRSMTTCDPQGRTQLQLVALSSLPPALFTLGQLEVLKLELITDAKLPSQISNMTSLRELHLYHCTAAVEPGALHFLQERLEVLHLTFTQATVIPGWVYSLRGLQELHMTGHLGCEGGVGRGWGMGSLRQLRHLRVLSLWDSLTRIPAELGEVSGSLVRLEIHNEGARLLVLTGLRRLTGLTELQLQGCQLERLPSALLALTALRSLDLQHNCLRTLEELLSLQHLRRLSCLRLAHNRVLALPASVGVLRRLELLDLAHNELQSLPPALFTLHRLRRLYLAGNLLEVLPAEVGALTLLSELDLSGNRLESLPVELCTKCLELRNLNVSHNSLGSLPPDLGCLSQLTRLDLRGNSLEQLPAELGHCTGLCGGGLLVENWLLHSLPRQVRDLLTQPCSSSSTSVSSEPPSRPESDSFPTFSTSHWSFLLAAESRI</sequence>
<keyword evidence="11" id="KW-1015">Disulfide bond</keyword>
<keyword evidence="3" id="KW-0813">Transport</keyword>
<dbReference type="InterPro" id="IPR050216">
    <property type="entry name" value="LRR_domain-containing"/>
</dbReference>
<evidence type="ECO:0000256" key="1">
    <source>
        <dbReference type="ARBA" id="ARBA00004651"/>
    </source>
</evidence>
<dbReference type="Pfam" id="PF13855">
    <property type="entry name" value="LRR_8"/>
    <property type="match status" value="2"/>
</dbReference>
<dbReference type="SUPFAM" id="SSF52058">
    <property type="entry name" value="L domain-like"/>
    <property type="match status" value="1"/>
</dbReference>
<keyword evidence="8 17" id="KW-1133">Transmembrane helix</keyword>
<keyword evidence="9" id="KW-0406">Ion transport</keyword>
<comment type="caution">
    <text evidence="19">The sequence shown here is derived from an EMBL/GenBank/DDBJ whole genome shotgun (WGS) entry which is preliminary data.</text>
</comment>
<dbReference type="Gene3D" id="3.80.10.10">
    <property type="entry name" value="Ribonuclease Inhibitor"/>
    <property type="match status" value="3"/>
</dbReference>
<feature type="domain" description="LRRC8 pannexin-like TM region" evidence="18">
    <location>
        <begin position="1"/>
        <end position="419"/>
    </location>
</feature>
<feature type="compositionally biased region" description="Polar residues" evidence="16">
    <location>
        <begin position="235"/>
        <end position="252"/>
    </location>
</feature>
<evidence type="ECO:0000313" key="19">
    <source>
        <dbReference type="EMBL" id="KAL2100936.1"/>
    </source>
</evidence>
<dbReference type="InterPro" id="IPR001611">
    <property type="entry name" value="Leu-rich_rpt"/>
</dbReference>
<feature type="region of interest" description="Disordered" evidence="16">
    <location>
        <begin position="64"/>
        <end position="111"/>
    </location>
</feature>
<feature type="compositionally biased region" description="Polar residues" evidence="16">
    <location>
        <begin position="64"/>
        <end position="78"/>
    </location>
</feature>
<dbReference type="Proteomes" id="UP001591681">
    <property type="component" value="Unassembled WGS sequence"/>
</dbReference>
<dbReference type="InterPro" id="IPR032675">
    <property type="entry name" value="LRR_dom_sf"/>
</dbReference>
<evidence type="ECO:0000256" key="4">
    <source>
        <dbReference type="ARBA" id="ARBA00022475"/>
    </source>
</evidence>
<accession>A0ABD1KPQ9</accession>
<feature type="compositionally biased region" description="Pro residues" evidence="16">
    <location>
        <begin position="80"/>
        <end position="89"/>
    </location>
</feature>
<dbReference type="PANTHER" id="PTHR48051">
    <property type="match status" value="1"/>
</dbReference>
<comment type="catalytic activity">
    <reaction evidence="14">
        <text>taurine(out) = taurine(in)</text>
        <dbReference type="Rhea" id="RHEA:66328"/>
        <dbReference type="ChEBI" id="CHEBI:507393"/>
    </reaction>
</comment>
<dbReference type="GO" id="GO:0005886">
    <property type="term" value="C:plasma membrane"/>
    <property type="evidence" value="ECO:0007669"/>
    <property type="project" value="UniProtKB-SubCell"/>
</dbReference>
<evidence type="ECO:0000256" key="13">
    <source>
        <dbReference type="ARBA" id="ARBA00024145"/>
    </source>
</evidence>
<evidence type="ECO:0000256" key="3">
    <source>
        <dbReference type="ARBA" id="ARBA00022448"/>
    </source>
</evidence>
<feature type="compositionally biased region" description="Low complexity" evidence="16">
    <location>
        <begin position="887"/>
        <end position="899"/>
    </location>
</feature>
<evidence type="ECO:0000256" key="9">
    <source>
        <dbReference type="ARBA" id="ARBA00023065"/>
    </source>
</evidence>
<comment type="catalytic activity">
    <reaction evidence="13">
        <text>iodide(out) = iodide(in)</text>
        <dbReference type="Rhea" id="RHEA:66324"/>
        <dbReference type="ChEBI" id="CHEBI:16382"/>
    </reaction>
</comment>
<dbReference type="PROSITE" id="PS51450">
    <property type="entry name" value="LRR"/>
    <property type="match status" value="4"/>
</dbReference>
<dbReference type="SMART" id="SM00369">
    <property type="entry name" value="LRR_TYP"/>
    <property type="match status" value="9"/>
</dbReference>
<evidence type="ECO:0000256" key="15">
    <source>
        <dbReference type="ARBA" id="ARBA00024167"/>
    </source>
</evidence>
<dbReference type="EMBL" id="JBHFQA010000003">
    <property type="protein sequence ID" value="KAL2100936.1"/>
    <property type="molecule type" value="Genomic_DNA"/>
</dbReference>
<dbReference type="Pfam" id="PF12534">
    <property type="entry name" value="Pannexin_like"/>
    <property type="match status" value="1"/>
</dbReference>
<dbReference type="SMART" id="SM00364">
    <property type="entry name" value="LRR_BAC"/>
    <property type="match status" value="6"/>
</dbReference>
<evidence type="ECO:0000256" key="5">
    <source>
        <dbReference type="ARBA" id="ARBA00022614"/>
    </source>
</evidence>
<keyword evidence="12" id="KW-0407">Ion channel</keyword>
<feature type="transmembrane region" description="Helical" evidence="17">
    <location>
        <begin position="26"/>
        <end position="46"/>
    </location>
</feature>
<evidence type="ECO:0000256" key="17">
    <source>
        <dbReference type="SAM" id="Phobius"/>
    </source>
</evidence>
<dbReference type="InterPro" id="IPR021040">
    <property type="entry name" value="LRRC8_Pannexin-like"/>
</dbReference>
<dbReference type="AlphaFoldDB" id="A0ABD1KPQ9"/>
<evidence type="ECO:0000256" key="14">
    <source>
        <dbReference type="ARBA" id="ARBA00024158"/>
    </source>
</evidence>
<dbReference type="InterPro" id="IPR003591">
    <property type="entry name" value="Leu-rich_rpt_typical-subtyp"/>
</dbReference>
<proteinExistence type="inferred from homology"/>
<dbReference type="GO" id="GO:0034220">
    <property type="term" value="P:monoatomic ion transmembrane transport"/>
    <property type="evidence" value="ECO:0007669"/>
    <property type="project" value="UniProtKB-KW"/>
</dbReference>
<keyword evidence="7" id="KW-0677">Repeat</keyword>
<name>A0ABD1KPQ9_9TELE</name>
<keyword evidence="5" id="KW-0433">Leucine-rich repeat</keyword>
<comment type="subcellular location">
    <subcellularLocation>
        <location evidence="1">Cell membrane</location>
        <topology evidence="1">Multi-pass membrane protein</topology>
    </subcellularLocation>
</comment>
<feature type="region of interest" description="Disordered" evidence="16">
    <location>
        <begin position="887"/>
        <end position="910"/>
    </location>
</feature>
<evidence type="ECO:0000256" key="7">
    <source>
        <dbReference type="ARBA" id="ARBA00022737"/>
    </source>
</evidence>
<evidence type="ECO:0000313" key="20">
    <source>
        <dbReference type="Proteomes" id="UP001591681"/>
    </source>
</evidence>
<evidence type="ECO:0000256" key="16">
    <source>
        <dbReference type="SAM" id="MobiDB-lite"/>
    </source>
</evidence>
<keyword evidence="4" id="KW-1003">Cell membrane</keyword>
<evidence type="ECO:0000256" key="2">
    <source>
        <dbReference type="ARBA" id="ARBA00010471"/>
    </source>
</evidence>
<evidence type="ECO:0000256" key="8">
    <source>
        <dbReference type="ARBA" id="ARBA00022989"/>
    </source>
</evidence>
<keyword evidence="10 17" id="KW-0472">Membrane</keyword>
<feature type="region of interest" description="Disordered" evidence="16">
    <location>
        <begin position="192"/>
        <end position="277"/>
    </location>
</feature>
<comment type="similarity">
    <text evidence="2">Belongs to the LRRC8 family.</text>
</comment>